<dbReference type="Gene3D" id="3.40.50.1240">
    <property type="entry name" value="Phosphoglycerate mutase-like"/>
    <property type="match status" value="1"/>
</dbReference>
<dbReference type="AlphaFoldDB" id="A0A163KZG3"/>
<dbReference type="InterPro" id="IPR013078">
    <property type="entry name" value="His_Pase_superF_clade-1"/>
</dbReference>
<evidence type="ECO:0000313" key="3">
    <source>
        <dbReference type="Proteomes" id="UP000076837"/>
    </source>
</evidence>
<dbReference type="InterPro" id="IPR029033">
    <property type="entry name" value="His_PPase_superfam"/>
</dbReference>
<name>A0A163KZG3_DIDRA</name>
<feature type="region of interest" description="Disordered" evidence="1">
    <location>
        <begin position="55"/>
        <end position="81"/>
    </location>
</feature>
<dbReference type="CDD" id="cd07067">
    <property type="entry name" value="HP_PGM_like"/>
    <property type="match status" value="1"/>
</dbReference>
<keyword evidence="3" id="KW-1185">Reference proteome</keyword>
<reference evidence="2 3" key="1">
    <citation type="journal article" date="2016" name="Sci. Rep.">
        <title>Draft genome sequencing and secretome analysis of fungal phytopathogen Ascochyta rabiei provides insight into the necrotrophic effector repertoire.</title>
        <authorList>
            <person name="Verma S."/>
            <person name="Gazara R.K."/>
            <person name="Nizam S."/>
            <person name="Parween S."/>
            <person name="Chattopadhyay D."/>
            <person name="Verma P.K."/>
        </authorList>
    </citation>
    <scope>NUCLEOTIDE SEQUENCE [LARGE SCALE GENOMIC DNA]</scope>
    <source>
        <strain evidence="2 3">ArDII</strain>
    </source>
</reference>
<dbReference type="Pfam" id="PF00300">
    <property type="entry name" value="His_Phos_1"/>
    <property type="match status" value="1"/>
</dbReference>
<dbReference type="InterPro" id="IPR050275">
    <property type="entry name" value="PGM_Phosphatase"/>
</dbReference>
<dbReference type="SMART" id="SM00855">
    <property type="entry name" value="PGAM"/>
    <property type="match status" value="1"/>
</dbReference>
<gene>
    <name evidence="2" type="ORF">ST47_g1482</name>
</gene>
<organism evidence="2 3">
    <name type="scientific">Didymella rabiei</name>
    <name type="common">Chickpea ascochyta blight fungus</name>
    <name type="synonym">Mycosphaerella rabiei</name>
    <dbReference type="NCBI Taxonomy" id="5454"/>
    <lineage>
        <taxon>Eukaryota</taxon>
        <taxon>Fungi</taxon>
        <taxon>Dikarya</taxon>
        <taxon>Ascomycota</taxon>
        <taxon>Pezizomycotina</taxon>
        <taxon>Dothideomycetes</taxon>
        <taxon>Pleosporomycetidae</taxon>
        <taxon>Pleosporales</taxon>
        <taxon>Pleosporineae</taxon>
        <taxon>Didymellaceae</taxon>
        <taxon>Ascochyta</taxon>
    </lineage>
</organism>
<dbReference type="EMBL" id="JYNV01000067">
    <property type="protein sequence ID" value="KZM27373.1"/>
    <property type="molecule type" value="Genomic_DNA"/>
</dbReference>
<dbReference type="PANTHER" id="PTHR48100">
    <property type="entry name" value="BROAD-SPECIFICITY PHOSPHATASE YOR283W-RELATED"/>
    <property type="match status" value="1"/>
</dbReference>
<comment type="caution">
    <text evidence="2">The sequence shown here is derived from an EMBL/GenBank/DDBJ whole genome shotgun (WGS) entry which is preliminary data.</text>
</comment>
<protein>
    <submittedName>
        <fullName evidence="2">Uncharacterized protein</fullName>
    </submittedName>
</protein>
<dbReference type="GO" id="GO:0016791">
    <property type="term" value="F:phosphatase activity"/>
    <property type="evidence" value="ECO:0007669"/>
    <property type="project" value="TreeGrafter"/>
</dbReference>
<feature type="compositionally biased region" description="Low complexity" evidence="1">
    <location>
        <begin position="57"/>
        <end position="81"/>
    </location>
</feature>
<evidence type="ECO:0000256" key="1">
    <source>
        <dbReference type="SAM" id="MobiDB-lite"/>
    </source>
</evidence>
<sequence length="349" mass="38437">MPSSTSDDVPVPGSAARDYHFRYTVQKGIFLQSEESTDDAEFDFKKQHFGLIPRTYPSASPSTSTSTSTSPSTPATPATEETQWRRFTSHLHSLLSTAAPDEHFKLVFLARHGEGWHNVAEAKYGTSAWDQQYACLDGADGLTWADAHLTPTGQQQALAVHDLWADELPRGIPAPETFYVSPLTRTLQTADRSFANLSLPHPRRYVPRVHEGLREALGVHTCDRRSSRSDIAIAFPHAVFEDGFADEDGLWEAEHREPRAARRYRLASFLDHVVASDDGVVWSFTSHSGAIASLLEAVGHRAFRLETGGVIPVLLKAERVEGKRKAPPKEPSEAPPMCHGLLDAHVSGV</sequence>
<accession>A0A163KZG3</accession>
<dbReference type="OrthoDB" id="496981at2759"/>
<evidence type="ECO:0000313" key="2">
    <source>
        <dbReference type="EMBL" id="KZM27373.1"/>
    </source>
</evidence>
<dbReference type="Proteomes" id="UP000076837">
    <property type="component" value="Unassembled WGS sequence"/>
</dbReference>
<dbReference type="GO" id="GO:0005737">
    <property type="term" value="C:cytoplasm"/>
    <property type="evidence" value="ECO:0007669"/>
    <property type="project" value="TreeGrafter"/>
</dbReference>
<proteinExistence type="predicted"/>
<dbReference type="PANTHER" id="PTHR48100:SF1">
    <property type="entry name" value="HISTIDINE PHOSPHATASE FAMILY PROTEIN-RELATED"/>
    <property type="match status" value="1"/>
</dbReference>
<dbReference type="SUPFAM" id="SSF53254">
    <property type="entry name" value="Phosphoglycerate mutase-like"/>
    <property type="match status" value="1"/>
</dbReference>